<evidence type="ECO:0000313" key="2">
    <source>
        <dbReference type="Proteomes" id="UP001175228"/>
    </source>
</evidence>
<organism evidence="1 2">
    <name type="scientific">Armillaria luteobubalina</name>
    <dbReference type="NCBI Taxonomy" id="153913"/>
    <lineage>
        <taxon>Eukaryota</taxon>
        <taxon>Fungi</taxon>
        <taxon>Dikarya</taxon>
        <taxon>Basidiomycota</taxon>
        <taxon>Agaricomycotina</taxon>
        <taxon>Agaricomycetes</taxon>
        <taxon>Agaricomycetidae</taxon>
        <taxon>Agaricales</taxon>
        <taxon>Marasmiineae</taxon>
        <taxon>Physalacriaceae</taxon>
        <taxon>Armillaria</taxon>
    </lineage>
</organism>
<dbReference type="EMBL" id="JAUEPU010000051">
    <property type="protein sequence ID" value="KAK0485426.1"/>
    <property type="molecule type" value="Genomic_DNA"/>
</dbReference>
<dbReference type="AlphaFoldDB" id="A0AA39TFB2"/>
<protein>
    <submittedName>
        <fullName evidence="1">Uncharacterized protein</fullName>
    </submittedName>
</protein>
<gene>
    <name evidence="1" type="ORF">EDD18DRAFT_1196289</name>
</gene>
<dbReference type="Proteomes" id="UP001175228">
    <property type="component" value="Unassembled WGS sequence"/>
</dbReference>
<reference evidence="1" key="1">
    <citation type="submission" date="2023-06" db="EMBL/GenBank/DDBJ databases">
        <authorList>
            <consortium name="Lawrence Berkeley National Laboratory"/>
            <person name="Ahrendt S."/>
            <person name="Sahu N."/>
            <person name="Indic B."/>
            <person name="Wong-Bajracharya J."/>
            <person name="Merenyi Z."/>
            <person name="Ke H.-M."/>
            <person name="Monk M."/>
            <person name="Kocsube S."/>
            <person name="Drula E."/>
            <person name="Lipzen A."/>
            <person name="Balint B."/>
            <person name="Henrissat B."/>
            <person name="Andreopoulos B."/>
            <person name="Martin F.M."/>
            <person name="Harder C.B."/>
            <person name="Rigling D."/>
            <person name="Ford K.L."/>
            <person name="Foster G.D."/>
            <person name="Pangilinan J."/>
            <person name="Papanicolaou A."/>
            <person name="Barry K."/>
            <person name="LaButti K."/>
            <person name="Viragh M."/>
            <person name="Koriabine M."/>
            <person name="Yan M."/>
            <person name="Riley R."/>
            <person name="Champramary S."/>
            <person name="Plett K.L."/>
            <person name="Tsai I.J."/>
            <person name="Slot J."/>
            <person name="Sipos G."/>
            <person name="Plett J."/>
            <person name="Nagy L.G."/>
            <person name="Grigoriev I.V."/>
        </authorList>
    </citation>
    <scope>NUCLEOTIDE SEQUENCE</scope>
    <source>
        <strain evidence="1">HWK02</strain>
    </source>
</reference>
<evidence type="ECO:0000313" key="1">
    <source>
        <dbReference type="EMBL" id="KAK0485426.1"/>
    </source>
</evidence>
<sequence>MPEPTLLPHGLLPESRLLVRLCILLVSLLLQFLPTYRYAASRVRIPSIVSAFNDITFAIFKGAAYHLCHTVILCYSPCHRLSIFEIRTLSRKGSVCTAVSVNELTKSGLPSARHLPVLLCAYFR</sequence>
<keyword evidence="2" id="KW-1185">Reference proteome</keyword>
<name>A0AA39TFB2_9AGAR</name>
<proteinExistence type="predicted"/>
<accession>A0AA39TFB2</accession>
<comment type="caution">
    <text evidence="1">The sequence shown here is derived from an EMBL/GenBank/DDBJ whole genome shotgun (WGS) entry which is preliminary data.</text>
</comment>